<gene>
    <name evidence="5" type="ORF">BCY91_07400</name>
</gene>
<dbReference type="PANTHER" id="PTHR43630">
    <property type="entry name" value="POLY-BETA-1,6-N-ACETYL-D-GLUCOSAMINE SYNTHASE"/>
    <property type="match status" value="1"/>
</dbReference>
<dbReference type="PANTHER" id="PTHR43630:SF1">
    <property type="entry name" value="POLY-BETA-1,6-N-ACETYL-D-GLUCOSAMINE SYNTHASE"/>
    <property type="match status" value="1"/>
</dbReference>
<name>A0A419S4U5_9SPHI</name>
<reference evidence="5 6" key="1">
    <citation type="submission" date="2016-07" db="EMBL/GenBank/DDBJ databases">
        <title>Genome of Pelobium manganitolerans.</title>
        <authorList>
            <person name="Wu S."/>
            <person name="Wang G."/>
        </authorList>
    </citation>
    <scope>NUCLEOTIDE SEQUENCE [LARGE SCALE GENOMIC DNA]</scope>
    <source>
        <strain evidence="5 6">YS-25</strain>
    </source>
</reference>
<dbReference type="OrthoDB" id="1523666at2"/>
<dbReference type="InterPro" id="IPR029044">
    <property type="entry name" value="Nucleotide-diphossugar_trans"/>
</dbReference>
<evidence type="ECO:0000256" key="1">
    <source>
        <dbReference type="ARBA" id="ARBA00006739"/>
    </source>
</evidence>
<feature type="transmembrane region" description="Helical" evidence="4">
    <location>
        <begin position="322"/>
        <end position="341"/>
    </location>
</feature>
<organism evidence="5 6">
    <name type="scientific">Pelobium manganitolerans</name>
    <dbReference type="NCBI Taxonomy" id="1842495"/>
    <lineage>
        <taxon>Bacteria</taxon>
        <taxon>Pseudomonadati</taxon>
        <taxon>Bacteroidota</taxon>
        <taxon>Sphingobacteriia</taxon>
        <taxon>Sphingobacteriales</taxon>
        <taxon>Sphingobacteriaceae</taxon>
        <taxon>Pelobium</taxon>
    </lineage>
</organism>
<evidence type="ECO:0000256" key="4">
    <source>
        <dbReference type="SAM" id="Phobius"/>
    </source>
</evidence>
<feature type="transmembrane region" description="Helical" evidence="4">
    <location>
        <begin position="6"/>
        <end position="29"/>
    </location>
</feature>
<sequence length="384" mass="43491">MAEAVHIVWIILQIAFGFHLFFPLFLFLLSKVKGKTTPSKEAVKQLDFAVIITAYEETINLHDVVDAFSQQRYENYTIYLVADKCDVSQLHFDNPRVNVLVPPQTIGSNTGSHAYAFEHFKQKHDVVTIIDSDNIIDKNYLFALNQCLSQGFKAVQGLRAAKNLDSDYARLDAARDIYYHYYDGELLYNVGSSATLSGSAMAFDVNLYSDFLSKCKVSGAGFDKVLQAFLVQQDIRIAFCKKAVLLDQKTSNASTLVKQRSRWINTWFKYFKYGFTLLFKGLSHFSFNQLLFGLVLLRPPLFIFLILSLLALVINIVLGLNVWLWVAGFVAFIVAFFIALASADTDKRIYSALAKIPKFVFYQVLSLTKVRVANKISVATKHEK</sequence>
<comment type="caution">
    <text evidence="5">The sequence shown here is derived from an EMBL/GenBank/DDBJ whole genome shotgun (WGS) entry which is preliminary data.</text>
</comment>
<keyword evidence="6" id="KW-1185">Reference proteome</keyword>
<keyword evidence="3" id="KW-0808">Transferase</keyword>
<dbReference type="GO" id="GO:0016757">
    <property type="term" value="F:glycosyltransferase activity"/>
    <property type="evidence" value="ECO:0007669"/>
    <property type="project" value="UniProtKB-KW"/>
</dbReference>
<dbReference type="EMBL" id="MBTA01000026">
    <property type="protein sequence ID" value="RKD14535.1"/>
    <property type="molecule type" value="Genomic_DNA"/>
</dbReference>
<keyword evidence="4" id="KW-0812">Transmembrane</keyword>
<dbReference type="SUPFAM" id="SSF53448">
    <property type="entry name" value="Nucleotide-diphospho-sugar transferases"/>
    <property type="match status" value="1"/>
</dbReference>
<evidence type="ECO:0000256" key="2">
    <source>
        <dbReference type="ARBA" id="ARBA00022676"/>
    </source>
</evidence>
<evidence type="ECO:0000313" key="6">
    <source>
        <dbReference type="Proteomes" id="UP000283433"/>
    </source>
</evidence>
<proteinExistence type="inferred from homology"/>
<keyword evidence="2" id="KW-0328">Glycosyltransferase</keyword>
<keyword evidence="4" id="KW-1133">Transmembrane helix</keyword>
<dbReference type="AlphaFoldDB" id="A0A419S4U5"/>
<dbReference type="Gene3D" id="3.90.550.10">
    <property type="entry name" value="Spore Coat Polysaccharide Biosynthesis Protein SpsA, Chain A"/>
    <property type="match status" value="1"/>
</dbReference>
<dbReference type="Proteomes" id="UP000283433">
    <property type="component" value="Unassembled WGS sequence"/>
</dbReference>
<protein>
    <recommendedName>
        <fullName evidence="7">Glycosyl transferase</fullName>
    </recommendedName>
</protein>
<comment type="similarity">
    <text evidence="1">Belongs to the glycosyltransferase 2 family.</text>
</comment>
<feature type="transmembrane region" description="Helical" evidence="4">
    <location>
        <begin position="290"/>
        <end position="316"/>
    </location>
</feature>
<evidence type="ECO:0000313" key="5">
    <source>
        <dbReference type="EMBL" id="RKD14535.1"/>
    </source>
</evidence>
<accession>A0A419S4U5</accession>
<keyword evidence="4" id="KW-0472">Membrane</keyword>
<evidence type="ECO:0000256" key="3">
    <source>
        <dbReference type="ARBA" id="ARBA00022679"/>
    </source>
</evidence>
<evidence type="ECO:0008006" key="7">
    <source>
        <dbReference type="Google" id="ProtNLM"/>
    </source>
</evidence>
<dbReference type="Pfam" id="PF13641">
    <property type="entry name" value="Glyco_tranf_2_3"/>
    <property type="match status" value="1"/>
</dbReference>